<evidence type="ECO:0000259" key="14">
    <source>
        <dbReference type="PROSITE" id="PS51406"/>
    </source>
</evidence>
<dbReference type="Pfam" id="PF00001">
    <property type="entry name" value="7tm_1"/>
    <property type="match status" value="1"/>
</dbReference>
<dbReference type="InterPro" id="IPR000995">
    <property type="entry name" value="Musac_Ach_rcpt"/>
</dbReference>
<reference evidence="16" key="1">
    <citation type="submission" date="2014-01" db="EMBL/GenBank/DDBJ databases">
        <title>The Genome Sequence of Anopheles farauti FAR1 (V2).</title>
        <authorList>
            <consortium name="The Broad Institute Genomics Platform"/>
            <person name="Neafsey D.E."/>
            <person name="Besansky N."/>
            <person name="Howell P."/>
            <person name="Walton C."/>
            <person name="Young S.K."/>
            <person name="Zeng Q."/>
            <person name="Gargeya S."/>
            <person name="Fitzgerald M."/>
            <person name="Haas B."/>
            <person name="Abouelleil A."/>
            <person name="Allen A.W."/>
            <person name="Alvarado L."/>
            <person name="Arachchi H.M."/>
            <person name="Berlin A.M."/>
            <person name="Chapman S.B."/>
            <person name="Gainer-Dewar J."/>
            <person name="Goldberg J."/>
            <person name="Griggs A."/>
            <person name="Gujja S."/>
            <person name="Hansen M."/>
            <person name="Howarth C."/>
            <person name="Imamovic A."/>
            <person name="Ireland A."/>
            <person name="Larimer J."/>
            <person name="McCowan C."/>
            <person name="Murphy C."/>
            <person name="Pearson M."/>
            <person name="Poon T.W."/>
            <person name="Priest M."/>
            <person name="Roberts A."/>
            <person name="Saif S."/>
            <person name="Shea T."/>
            <person name="Sisk P."/>
            <person name="Sykes S."/>
            <person name="Wortman J."/>
            <person name="Nusbaum C."/>
            <person name="Birren B."/>
        </authorList>
    </citation>
    <scope>NUCLEOTIDE SEQUENCE [LARGE SCALE GENOMIC DNA]</scope>
    <source>
        <strain evidence="16">FAR1</strain>
    </source>
</reference>
<dbReference type="PRINTS" id="PR00237">
    <property type="entry name" value="GPCRRHODOPSN"/>
</dbReference>
<evidence type="ECO:0000256" key="7">
    <source>
        <dbReference type="ARBA" id="ARBA00023136"/>
    </source>
</evidence>
<dbReference type="InterPro" id="IPR050373">
    <property type="entry name" value="Fibrinogen_C-term_domain"/>
</dbReference>
<dbReference type="GO" id="GO:0016907">
    <property type="term" value="F:G protein-coupled acetylcholine receptor activity"/>
    <property type="evidence" value="ECO:0007669"/>
    <property type="project" value="InterPro"/>
</dbReference>
<evidence type="ECO:0000256" key="11">
    <source>
        <dbReference type="SAM" id="Coils"/>
    </source>
</evidence>
<proteinExistence type="inferred from homology"/>
<dbReference type="SUPFAM" id="SSF56496">
    <property type="entry name" value="Fibrinogen C-terminal domain-like"/>
    <property type="match status" value="2"/>
</dbReference>
<keyword evidence="10" id="KW-0807">Transducer</keyword>
<evidence type="ECO:0000256" key="1">
    <source>
        <dbReference type="ARBA" id="ARBA00004651"/>
    </source>
</evidence>
<dbReference type="FunFam" id="1.20.1070.10:FF:000288">
    <property type="entry name" value="Muscarinic acetylcholine receptor"/>
    <property type="match status" value="1"/>
</dbReference>
<keyword evidence="16" id="KW-1185">Reference proteome</keyword>
<name>A0A182QK72_9DIPT</name>
<protein>
    <recommendedName>
        <fullName evidence="17">Fibrinogen C-terminal domain-containing protein</fullName>
    </recommendedName>
</protein>
<evidence type="ECO:0000256" key="8">
    <source>
        <dbReference type="ARBA" id="ARBA00023170"/>
    </source>
</evidence>
<accession>A0A182QK72</accession>
<dbReference type="InterPro" id="IPR017452">
    <property type="entry name" value="GPCR_Rhodpsn_7TM"/>
</dbReference>
<comment type="subcellular location">
    <subcellularLocation>
        <location evidence="1">Cell membrane</location>
        <topology evidence="1">Multi-pass membrane protein</topology>
    </subcellularLocation>
</comment>
<dbReference type="EnsemblMetazoa" id="AFAF011912-RA">
    <property type="protein sequence ID" value="AFAF011912-PA"/>
    <property type="gene ID" value="AFAF011912"/>
</dbReference>
<evidence type="ECO:0000313" key="15">
    <source>
        <dbReference type="EnsemblMetazoa" id="AFAF011912-PA"/>
    </source>
</evidence>
<dbReference type="GO" id="GO:0005886">
    <property type="term" value="C:plasma membrane"/>
    <property type="evidence" value="ECO:0007669"/>
    <property type="project" value="UniProtKB-SubCell"/>
</dbReference>
<feature type="coiled-coil region" evidence="11">
    <location>
        <begin position="37"/>
        <end position="75"/>
    </location>
</feature>
<dbReference type="GO" id="GO:0045202">
    <property type="term" value="C:synapse"/>
    <property type="evidence" value="ECO:0007669"/>
    <property type="project" value="GOC"/>
</dbReference>
<evidence type="ECO:0000256" key="5">
    <source>
        <dbReference type="ARBA" id="ARBA00022989"/>
    </source>
</evidence>
<evidence type="ECO:0000256" key="9">
    <source>
        <dbReference type="ARBA" id="ARBA00023180"/>
    </source>
</evidence>
<dbReference type="Pfam" id="PF00147">
    <property type="entry name" value="Fibrinogen_C"/>
    <property type="match status" value="2"/>
</dbReference>
<dbReference type="PROSITE" id="PS51406">
    <property type="entry name" value="FIBRINOGEN_C_2"/>
    <property type="match status" value="2"/>
</dbReference>
<dbReference type="VEuPathDB" id="VectorBase:AFAF011912"/>
<feature type="signal peptide" evidence="12">
    <location>
        <begin position="1"/>
        <end position="26"/>
    </location>
</feature>
<feature type="domain" description="Fibrinogen C-terminal" evidence="14">
    <location>
        <begin position="99"/>
        <end position="242"/>
    </location>
</feature>
<keyword evidence="8" id="KW-0675">Receptor</keyword>
<dbReference type="SMART" id="SM00186">
    <property type="entry name" value="FBG"/>
    <property type="match status" value="2"/>
</dbReference>
<dbReference type="Proteomes" id="UP000075886">
    <property type="component" value="Unassembled WGS sequence"/>
</dbReference>
<dbReference type="Gene3D" id="4.10.530.10">
    <property type="entry name" value="Gamma-fibrinogen Carboxyl Terminal Fragment, domain 2"/>
    <property type="match status" value="1"/>
</dbReference>
<dbReference type="SUPFAM" id="SSF81321">
    <property type="entry name" value="Family A G protein-coupled receptor-like"/>
    <property type="match status" value="1"/>
</dbReference>
<dbReference type="AlphaFoldDB" id="A0A182QK72"/>
<evidence type="ECO:0000256" key="2">
    <source>
        <dbReference type="ARBA" id="ARBA00010663"/>
    </source>
</evidence>
<dbReference type="EMBL" id="AXCN02002042">
    <property type="status" value="NOT_ANNOTATED_CDS"/>
    <property type="molecule type" value="Genomic_DNA"/>
</dbReference>
<evidence type="ECO:0000256" key="10">
    <source>
        <dbReference type="ARBA" id="ARBA00023224"/>
    </source>
</evidence>
<keyword evidence="11" id="KW-0175">Coiled coil</keyword>
<dbReference type="GO" id="GO:0005615">
    <property type="term" value="C:extracellular space"/>
    <property type="evidence" value="ECO:0007669"/>
    <property type="project" value="TreeGrafter"/>
</dbReference>
<feature type="chain" id="PRO_5008132983" description="Fibrinogen C-terminal domain-containing protein" evidence="12">
    <location>
        <begin position="27"/>
        <end position="862"/>
    </location>
</feature>
<evidence type="ECO:0000259" key="13">
    <source>
        <dbReference type="PROSITE" id="PS50262"/>
    </source>
</evidence>
<evidence type="ECO:0000256" key="3">
    <source>
        <dbReference type="ARBA" id="ARBA00022475"/>
    </source>
</evidence>
<dbReference type="InterPro" id="IPR002181">
    <property type="entry name" value="Fibrinogen_a/b/g_C_dom"/>
</dbReference>
<dbReference type="InterPro" id="IPR014716">
    <property type="entry name" value="Fibrinogen_a/b/g_C_1"/>
</dbReference>
<evidence type="ECO:0000256" key="12">
    <source>
        <dbReference type="SAM" id="SignalP"/>
    </source>
</evidence>
<dbReference type="Gene3D" id="1.20.1070.10">
    <property type="entry name" value="Rhodopsin 7-helix transmembrane proteins"/>
    <property type="match status" value="1"/>
</dbReference>
<evidence type="ECO:0000256" key="6">
    <source>
        <dbReference type="ARBA" id="ARBA00023040"/>
    </source>
</evidence>
<dbReference type="PANTHER" id="PTHR19143:SF327">
    <property type="entry name" value="FI21813P1-RELATED"/>
    <property type="match status" value="1"/>
</dbReference>
<keyword evidence="12" id="KW-0732">Signal</keyword>
<keyword evidence="6" id="KW-0297">G-protein coupled receptor</keyword>
<dbReference type="InterPro" id="IPR000276">
    <property type="entry name" value="GPCR_Rhodpsn"/>
</dbReference>
<dbReference type="PANTHER" id="PTHR19143">
    <property type="entry name" value="FIBRINOGEN/TENASCIN/ANGIOPOEITIN"/>
    <property type="match status" value="1"/>
</dbReference>
<dbReference type="STRING" id="69004.A0A182QK72"/>
<comment type="similarity">
    <text evidence="2">Belongs to the G-protein coupled receptor 1 family.</text>
</comment>
<feature type="domain" description="Fibrinogen C-terminal" evidence="14">
    <location>
        <begin position="301"/>
        <end position="480"/>
    </location>
</feature>
<evidence type="ECO:0000313" key="16">
    <source>
        <dbReference type="Proteomes" id="UP000075886"/>
    </source>
</evidence>
<keyword evidence="3" id="KW-1003">Cell membrane</keyword>
<keyword evidence="4" id="KW-0812">Transmembrane</keyword>
<dbReference type="PRINTS" id="PR00243">
    <property type="entry name" value="MUSCARINICR"/>
</dbReference>
<keyword evidence="5" id="KW-1133">Transmembrane helix</keyword>
<reference evidence="15" key="2">
    <citation type="submission" date="2020-05" db="UniProtKB">
        <authorList>
            <consortium name="EnsemblMetazoa"/>
        </authorList>
    </citation>
    <scope>IDENTIFICATION</scope>
    <source>
        <strain evidence="15">FAR1</strain>
    </source>
</reference>
<keyword evidence="7" id="KW-0472">Membrane</keyword>
<organism evidence="15 16">
    <name type="scientific">Anopheles farauti</name>
    <dbReference type="NCBI Taxonomy" id="69004"/>
    <lineage>
        <taxon>Eukaryota</taxon>
        <taxon>Metazoa</taxon>
        <taxon>Ecdysozoa</taxon>
        <taxon>Arthropoda</taxon>
        <taxon>Hexapoda</taxon>
        <taxon>Insecta</taxon>
        <taxon>Pterygota</taxon>
        <taxon>Neoptera</taxon>
        <taxon>Endopterygota</taxon>
        <taxon>Diptera</taxon>
        <taxon>Nematocera</taxon>
        <taxon>Culicoidea</taxon>
        <taxon>Culicidae</taxon>
        <taxon>Anophelinae</taxon>
        <taxon>Anopheles</taxon>
    </lineage>
</organism>
<evidence type="ECO:0000256" key="4">
    <source>
        <dbReference type="ARBA" id="ARBA00022692"/>
    </source>
</evidence>
<keyword evidence="9" id="KW-0325">Glycoprotein</keyword>
<dbReference type="Gene3D" id="3.90.215.10">
    <property type="entry name" value="Gamma Fibrinogen, chain A, domain 1"/>
    <property type="match status" value="2"/>
</dbReference>
<feature type="coiled-coil region" evidence="11">
    <location>
        <begin position="246"/>
        <end position="277"/>
    </location>
</feature>
<dbReference type="InterPro" id="IPR036056">
    <property type="entry name" value="Fibrinogen-like_C"/>
</dbReference>
<evidence type="ECO:0008006" key="17">
    <source>
        <dbReference type="Google" id="ProtNLM"/>
    </source>
</evidence>
<dbReference type="PROSITE" id="PS50262">
    <property type="entry name" value="G_PROTEIN_RECEP_F1_2"/>
    <property type="match status" value="1"/>
</dbReference>
<sequence>MRSVSVVRLFAVCGLVLAVQFSPADAELSGFGFELLLTRLETLESRINERMDQLSKKMENQFKQVGEKLKVLEKKTANGVTNLMNNITEVASRMNTSLVNLSDSGKKLSEHLERRLEELSDHSGVYTTNYSNWKNAFRVYRDGQQHHGYGGKWIVFQRRMDGSVGFNCSSYDYKFGFGDLSGEHWLGLQKLYHILSSERHELLIELEDFVGGIVYAKYDHFQIGNDGDGYEIKSIGKYSGNAETLESRINERMDQLSKKMENQLKQVGEKLKVFERKTANDLKNLYQYVKDHSSQMNRSVVHLTASAKELSQHLKRGFETVISDGRVCTTDYEPFGASFRVYREGSLYHGFGENWTVFQRRVDGSGDFNRSWWDYKHGFGDLYGEYWMGLDKLHKIASNERHELLIEITRYTGEILYAKYDHFQIGNGNDGYKIKSIGKYAGNAGDALKYHDGRTFATYDKNDVNKCASRYGGGGWFHNCYNIDENTAVNHSGGHVLPASVADPDGWRRPRSESSADAESVYMTNAVLPDGAYGHGMLSRRSSITINGVPKKPTTFFGGIKEWCIAWWHSGREDSDDYGYDVEEPSDLGCTSLNVIRDPYVAGGGTGGRSNVVSMIPDISPTPIRPALPPLAHLQDMHGARDSRSLPNSNRLGSRSVSQDSVYTILIRLPPEGGSGDERAPSIKMIQDDVPMSMTVPPRRPLPSRDSDYIIPVATRRQSTATTDFRLPLSAKIISKPLSKQQQQLHQANLAQTARQVKKKKKSQEKRQETKAAKTLSAILLSFIITWTPYNILVLLKPLTACTKCIPQELWDFFYALCYINSTINPVCYALCNASFRRTYVRILTCKWHTRNREAMTRGVYN</sequence>
<feature type="domain" description="G-protein coupled receptors family 1 profile" evidence="13">
    <location>
        <begin position="750"/>
        <end position="829"/>
    </location>
</feature>